<dbReference type="Proteomes" id="UP000005408">
    <property type="component" value="Unassembled WGS sequence"/>
</dbReference>
<accession>A0A8W8NZB3</accession>
<evidence type="ECO:0000313" key="3">
    <source>
        <dbReference type="Proteomes" id="UP000005408"/>
    </source>
</evidence>
<keyword evidence="3" id="KW-1185">Reference proteome</keyword>
<protein>
    <submittedName>
        <fullName evidence="2">Uncharacterized protein</fullName>
    </submittedName>
</protein>
<evidence type="ECO:0000313" key="2">
    <source>
        <dbReference type="EnsemblMetazoa" id="G8424.1:cds"/>
    </source>
</evidence>
<organism evidence="2 3">
    <name type="scientific">Magallana gigas</name>
    <name type="common">Pacific oyster</name>
    <name type="synonym">Crassostrea gigas</name>
    <dbReference type="NCBI Taxonomy" id="29159"/>
    <lineage>
        <taxon>Eukaryota</taxon>
        <taxon>Metazoa</taxon>
        <taxon>Spiralia</taxon>
        <taxon>Lophotrochozoa</taxon>
        <taxon>Mollusca</taxon>
        <taxon>Bivalvia</taxon>
        <taxon>Autobranchia</taxon>
        <taxon>Pteriomorphia</taxon>
        <taxon>Ostreida</taxon>
        <taxon>Ostreoidea</taxon>
        <taxon>Ostreidae</taxon>
        <taxon>Magallana</taxon>
    </lineage>
</organism>
<feature type="signal peptide" evidence="1">
    <location>
        <begin position="1"/>
        <end position="27"/>
    </location>
</feature>
<name>A0A8W8NZB3_MAGGI</name>
<dbReference type="AlphaFoldDB" id="A0A8W8NZB3"/>
<dbReference type="Gene3D" id="2.60.120.260">
    <property type="entry name" value="Galactose-binding domain-like"/>
    <property type="match status" value="1"/>
</dbReference>
<proteinExistence type="predicted"/>
<keyword evidence="1" id="KW-0732">Signal</keyword>
<feature type="chain" id="PRO_5036488494" evidence="1">
    <location>
        <begin position="28"/>
        <end position="137"/>
    </location>
</feature>
<sequence length="137" mass="15616">MKIRVSVGISTLFLWSITIVMVDLGKSCSISNVTLYYRKDGLGNNEWQPYRFRQFYLDVSDFSASQTTTAHRTRCYTDNTIHPDVLPHIIDIPCKHTARYVIVETTYDALEDDPTTGAILEICEMVSNSIEHYALGM</sequence>
<reference evidence="2" key="1">
    <citation type="submission" date="2022-08" db="UniProtKB">
        <authorList>
            <consortium name="EnsemblMetazoa"/>
        </authorList>
    </citation>
    <scope>IDENTIFICATION</scope>
    <source>
        <strain evidence="2">05x7-T-G4-1.051#20</strain>
    </source>
</reference>
<dbReference type="EnsemblMetazoa" id="G8424.1">
    <property type="protein sequence ID" value="G8424.1:cds"/>
    <property type="gene ID" value="G8424"/>
</dbReference>
<evidence type="ECO:0000256" key="1">
    <source>
        <dbReference type="SAM" id="SignalP"/>
    </source>
</evidence>